<organism evidence="2 3">
    <name type="scientific">Oryza sativa subsp. japonica</name>
    <name type="common">Rice</name>
    <dbReference type="NCBI Taxonomy" id="39947"/>
    <lineage>
        <taxon>Eukaryota</taxon>
        <taxon>Viridiplantae</taxon>
        <taxon>Streptophyta</taxon>
        <taxon>Embryophyta</taxon>
        <taxon>Tracheophyta</taxon>
        <taxon>Spermatophyta</taxon>
        <taxon>Magnoliopsida</taxon>
        <taxon>Liliopsida</taxon>
        <taxon>Poales</taxon>
        <taxon>Poaceae</taxon>
        <taxon>BOP clade</taxon>
        <taxon>Oryzoideae</taxon>
        <taxon>Oryzeae</taxon>
        <taxon>Oryzinae</taxon>
        <taxon>Oryza</taxon>
        <taxon>Oryza sativa</taxon>
    </lineage>
</organism>
<feature type="region of interest" description="Disordered" evidence="1">
    <location>
        <begin position="57"/>
        <end position="96"/>
    </location>
</feature>
<dbReference type="PaxDb" id="39947-A0A0P0V046"/>
<name>A0A0P0V046_ORYSJ</name>
<sequence length="173" mass="18124">MSRIQSQNQYQRVRFEPNRRNEKCAERPLGELQSEGLSCSNQPSWTLSDRLVQSLSDAPISSKNGGSMAVAPPTAKLTPRVTSSPRDRYGCSSGSPNACAEEVDDEAAVGAAAGGAVEVCHAVGVLADDAEGERAGHDEVAGVRQRVAEAEHRGVVLRPLPAAAAAAPGEPHE</sequence>
<proteinExistence type="predicted"/>
<feature type="region of interest" description="Disordered" evidence="1">
    <location>
        <begin position="1"/>
        <end position="40"/>
    </location>
</feature>
<accession>A0A0P0V046</accession>
<dbReference type="Proteomes" id="UP000059680">
    <property type="component" value="Chromosome 1"/>
</dbReference>
<dbReference type="Gramene" id="Os01t0215725-00">
    <property type="protein sequence ID" value="Os01t0215725-00"/>
    <property type="gene ID" value="Os01g0215725"/>
</dbReference>
<evidence type="ECO:0000313" key="2">
    <source>
        <dbReference type="EMBL" id="BAS71023.1"/>
    </source>
</evidence>
<feature type="compositionally biased region" description="Polar residues" evidence="1">
    <location>
        <begin position="1"/>
        <end position="11"/>
    </location>
</feature>
<protein>
    <submittedName>
        <fullName evidence="2">Os01g0215725 protein</fullName>
    </submittedName>
</protein>
<reference evidence="3" key="1">
    <citation type="journal article" date="2005" name="Nature">
        <title>The map-based sequence of the rice genome.</title>
        <authorList>
            <consortium name="International rice genome sequencing project (IRGSP)"/>
            <person name="Matsumoto T."/>
            <person name="Wu J."/>
            <person name="Kanamori H."/>
            <person name="Katayose Y."/>
            <person name="Fujisawa M."/>
            <person name="Namiki N."/>
            <person name="Mizuno H."/>
            <person name="Yamamoto K."/>
            <person name="Antonio B.A."/>
            <person name="Baba T."/>
            <person name="Sakata K."/>
            <person name="Nagamura Y."/>
            <person name="Aoki H."/>
            <person name="Arikawa K."/>
            <person name="Arita K."/>
            <person name="Bito T."/>
            <person name="Chiden Y."/>
            <person name="Fujitsuka N."/>
            <person name="Fukunaka R."/>
            <person name="Hamada M."/>
            <person name="Harada C."/>
            <person name="Hayashi A."/>
            <person name="Hijishita S."/>
            <person name="Honda M."/>
            <person name="Hosokawa S."/>
            <person name="Ichikawa Y."/>
            <person name="Idonuma A."/>
            <person name="Iijima M."/>
            <person name="Ikeda M."/>
            <person name="Ikeno M."/>
            <person name="Ito K."/>
            <person name="Ito S."/>
            <person name="Ito T."/>
            <person name="Ito Y."/>
            <person name="Ito Y."/>
            <person name="Iwabuchi A."/>
            <person name="Kamiya K."/>
            <person name="Karasawa W."/>
            <person name="Kurita K."/>
            <person name="Katagiri S."/>
            <person name="Kikuta A."/>
            <person name="Kobayashi H."/>
            <person name="Kobayashi N."/>
            <person name="Machita K."/>
            <person name="Maehara T."/>
            <person name="Masukawa M."/>
            <person name="Mizubayashi T."/>
            <person name="Mukai Y."/>
            <person name="Nagasaki H."/>
            <person name="Nagata Y."/>
            <person name="Naito S."/>
            <person name="Nakashima M."/>
            <person name="Nakama Y."/>
            <person name="Nakamichi Y."/>
            <person name="Nakamura M."/>
            <person name="Meguro A."/>
            <person name="Negishi M."/>
            <person name="Ohta I."/>
            <person name="Ohta T."/>
            <person name="Okamoto M."/>
            <person name="Ono N."/>
            <person name="Saji S."/>
            <person name="Sakaguchi M."/>
            <person name="Sakai K."/>
            <person name="Shibata M."/>
            <person name="Shimokawa T."/>
            <person name="Song J."/>
            <person name="Takazaki Y."/>
            <person name="Terasawa K."/>
            <person name="Tsugane M."/>
            <person name="Tsuji K."/>
            <person name="Ueda S."/>
            <person name="Waki K."/>
            <person name="Yamagata H."/>
            <person name="Yamamoto M."/>
            <person name="Yamamoto S."/>
            <person name="Yamane H."/>
            <person name="Yoshiki S."/>
            <person name="Yoshihara R."/>
            <person name="Yukawa K."/>
            <person name="Zhong H."/>
            <person name="Yano M."/>
            <person name="Yuan Q."/>
            <person name="Ouyang S."/>
            <person name="Liu J."/>
            <person name="Jones K.M."/>
            <person name="Gansberger K."/>
            <person name="Moffat K."/>
            <person name="Hill J."/>
            <person name="Bera J."/>
            <person name="Fadrosh D."/>
            <person name="Jin S."/>
            <person name="Johri S."/>
            <person name="Kim M."/>
            <person name="Overton L."/>
            <person name="Reardon M."/>
            <person name="Tsitrin T."/>
            <person name="Vuong H."/>
            <person name="Weaver B."/>
            <person name="Ciecko A."/>
            <person name="Tallon L."/>
            <person name="Jackson J."/>
            <person name="Pai G."/>
            <person name="Aken S.V."/>
            <person name="Utterback T."/>
            <person name="Reidmuller S."/>
            <person name="Feldblyum T."/>
            <person name="Hsiao J."/>
            <person name="Zismann V."/>
            <person name="Iobst S."/>
            <person name="de Vazeille A.R."/>
            <person name="Buell C.R."/>
            <person name="Ying K."/>
            <person name="Li Y."/>
            <person name="Lu T."/>
            <person name="Huang Y."/>
            <person name="Zhao Q."/>
            <person name="Feng Q."/>
            <person name="Zhang L."/>
            <person name="Zhu J."/>
            <person name="Weng Q."/>
            <person name="Mu J."/>
            <person name="Lu Y."/>
            <person name="Fan D."/>
            <person name="Liu Y."/>
            <person name="Guan J."/>
            <person name="Zhang Y."/>
            <person name="Yu S."/>
            <person name="Liu X."/>
            <person name="Zhang Y."/>
            <person name="Hong G."/>
            <person name="Han B."/>
            <person name="Choisne N."/>
            <person name="Demange N."/>
            <person name="Orjeda G."/>
            <person name="Samain S."/>
            <person name="Cattolico L."/>
            <person name="Pelletier E."/>
            <person name="Couloux A."/>
            <person name="Segurens B."/>
            <person name="Wincker P."/>
            <person name="D'Hont A."/>
            <person name="Scarpelli C."/>
            <person name="Weissenbach J."/>
            <person name="Salanoubat M."/>
            <person name="Quetier F."/>
            <person name="Yu Y."/>
            <person name="Kim H.R."/>
            <person name="Rambo T."/>
            <person name="Currie J."/>
            <person name="Collura K."/>
            <person name="Luo M."/>
            <person name="Yang T."/>
            <person name="Ammiraju J.S.S."/>
            <person name="Engler F."/>
            <person name="Soderlund C."/>
            <person name="Wing R.A."/>
            <person name="Palmer L.E."/>
            <person name="de la Bastide M."/>
            <person name="Spiegel L."/>
            <person name="Nascimento L."/>
            <person name="Zutavern T."/>
            <person name="O'Shaughnessy A."/>
            <person name="Dike S."/>
            <person name="Dedhia N."/>
            <person name="Preston R."/>
            <person name="Balija V."/>
            <person name="McCombie W.R."/>
            <person name="Chow T."/>
            <person name="Chen H."/>
            <person name="Chung M."/>
            <person name="Chen C."/>
            <person name="Shaw J."/>
            <person name="Wu H."/>
            <person name="Hsiao K."/>
            <person name="Chao Y."/>
            <person name="Chu M."/>
            <person name="Cheng C."/>
            <person name="Hour A."/>
            <person name="Lee P."/>
            <person name="Lin S."/>
            <person name="Lin Y."/>
            <person name="Liou J."/>
            <person name="Liu S."/>
            <person name="Hsing Y."/>
            <person name="Raghuvanshi S."/>
            <person name="Mohanty A."/>
            <person name="Bharti A.K."/>
            <person name="Gaur A."/>
            <person name="Gupta V."/>
            <person name="Kumar D."/>
            <person name="Ravi V."/>
            <person name="Vij S."/>
            <person name="Kapur A."/>
            <person name="Khurana P."/>
            <person name="Khurana P."/>
            <person name="Khurana J.P."/>
            <person name="Tyagi A.K."/>
            <person name="Gaikwad K."/>
            <person name="Singh A."/>
            <person name="Dalal V."/>
            <person name="Srivastava S."/>
            <person name="Dixit A."/>
            <person name="Pal A.K."/>
            <person name="Ghazi I.A."/>
            <person name="Yadav M."/>
            <person name="Pandit A."/>
            <person name="Bhargava A."/>
            <person name="Sureshbabu K."/>
            <person name="Batra K."/>
            <person name="Sharma T.R."/>
            <person name="Mohapatra T."/>
            <person name="Singh N.K."/>
            <person name="Messing J."/>
            <person name="Nelson A.B."/>
            <person name="Fuks G."/>
            <person name="Kavchok S."/>
            <person name="Keizer G."/>
            <person name="Linton E."/>
            <person name="Llaca V."/>
            <person name="Song R."/>
            <person name="Tanyolac B."/>
            <person name="Young S."/>
            <person name="Ho-Il K."/>
            <person name="Hahn J.H."/>
            <person name="Sangsakoo G."/>
            <person name="Vanavichit A."/>
            <person name="de Mattos Luiz.A.T."/>
            <person name="Zimmer P.D."/>
            <person name="Malone G."/>
            <person name="Dellagostin O."/>
            <person name="de Oliveira A.C."/>
            <person name="Bevan M."/>
            <person name="Bancroft I."/>
            <person name="Minx P."/>
            <person name="Cordum H."/>
            <person name="Wilson R."/>
            <person name="Cheng Z."/>
            <person name="Jin W."/>
            <person name="Jiang J."/>
            <person name="Leong S.A."/>
            <person name="Iwama H."/>
            <person name="Gojobori T."/>
            <person name="Itoh T."/>
            <person name="Niimura Y."/>
            <person name="Fujii Y."/>
            <person name="Habara T."/>
            <person name="Sakai H."/>
            <person name="Sato Y."/>
            <person name="Wilson G."/>
            <person name="Kumar K."/>
            <person name="McCouch S."/>
            <person name="Juretic N."/>
            <person name="Hoen D."/>
            <person name="Wright S."/>
            <person name="Bruskiewich R."/>
            <person name="Bureau T."/>
            <person name="Miyao A."/>
            <person name="Hirochika H."/>
            <person name="Nishikawa T."/>
            <person name="Kadowaki K."/>
            <person name="Sugiura M."/>
            <person name="Burr B."/>
            <person name="Sasaki T."/>
        </authorList>
    </citation>
    <scope>NUCLEOTIDE SEQUENCE [LARGE SCALE GENOMIC DNA]</scope>
    <source>
        <strain evidence="3">cv. Nipponbare</strain>
    </source>
</reference>
<dbReference type="InParanoid" id="A0A0P0V046"/>
<evidence type="ECO:0000313" key="3">
    <source>
        <dbReference type="Proteomes" id="UP000059680"/>
    </source>
</evidence>
<reference evidence="2 3" key="3">
    <citation type="journal article" date="2013" name="Rice">
        <title>Improvement of the Oryza sativa Nipponbare reference genome using next generation sequence and optical map data.</title>
        <authorList>
            <person name="Kawahara Y."/>
            <person name="de la Bastide M."/>
            <person name="Hamilton J.P."/>
            <person name="Kanamori H."/>
            <person name="McCombie W.R."/>
            <person name="Ouyang S."/>
            <person name="Schwartz D.C."/>
            <person name="Tanaka T."/>
            <person name="Wu J."/>
            <person name="Zhou S."/>
            <person name="Childs K.L."/>
            <person name="Davidson R.M."/>
            <person name="Lin H."/>
            <person name="Quesada-Ocampo L."/>
            <person name="Vaillancourt B."/>
            <person name="Sakai H."/>
            <person name="Lee S.S."/>
            <person name="Kim J."/>
            <person name="Numa H."/>
            <person name="Itoh T."/>
            <person name="Buell C.R."/>
            <person name="Matsumoto T."/>
        </authorList>
    </citation>
    <scope>NUCLEOTIDE SEQUENCE [LARGE SCALE GENOMIC DNA]</scope>
    <source>
        <strain evidence="3">cv. Nipponbare</strain>
    </source>
</reference>
<feature type="compositionally biased region" description="Basic and acidic residues" evidence="1">
    <location>
        <begin position="13"/>
        <end position="29"/>
    </location>
</feature>
<evidence type="ECO:0000256" key="1">
    <source>
        <dbReference type="SAM" id="MobiDB-lite"/>
    </source>
</evidence>
<dbReference type="EMBL" id="AP014957">
    <property type="protein sequence ID" value="BAS71023.1"/>
    <property type="molecule type" value="Genomic_DNA"/>
</dbReference>
<gene>
    <name evidence="2" type="ordered locus">Os01g0215725</name>
    <name evidence="2" type="ORF">OSNPB_010215725</name>
</gene>
<keyword evidence="3" id="KW-1185">Reference proteome</keyword>
<reference evidence="2 3" key="2">
    <citation type="journal article" date="2013" name="Plant Cell Physiol.">
        <title>Rice Annotation Project Database (RAP-DB): an integrative and interactive database for rice genomics.</title>
        <authorList>
            <person name="Sakai H."/>
            <person name="Lee S.S."/>
            <person name="Tanaka T."/>
            <person name="Numa H."/>
            <person name="Kim J."/>
            <person name="Kawahara Y."/>
            <person name="Wakimoto H."/>
            <person name="Yang C.C."/>
            <person name="Iwamoto M."/>
            <person name="Abe T."/>
            <person name="Yamada Y."/>
            <person name="Muto A."/>
            <person name="Inokuchi H."/>
            <person name="Ikemura T."/>
            <person name="Matsumoto T."/>
            <person name="Sasaki T."/>
            <person name="Itoh T."/>
        </authorList>
    </citation>
    <scope>NUCLEOTIDE SEQUENCE [LARGE SCALE GENOMIC DNA]</scope>
    <source>
        <strain evidence="3">cv. Nipponbare</strain>
    </source>
</reference>
<dbReference type="AlphaFoldDB" id="A0A0P0V046"/>